<keyword evidence="3" id="KW-1185">Reference proteome</keyword>
<dbReference type="AlphaFoldDB" id="U3CIF5"/>
<feature type="transmembrane region" description="Helical" evidence="1">
    <location>
        <begin position="7"/>
        <end position="29"/>
    </location>
</feature>
<evidence type="ECO:0008006" key="4">
    <source>
        <dbReference type="Google" id="ProtNLM"/>
    </source>
</evidence>
<gene>
    <name evidence="2" type="ORF">VAZ01S_113_00030</name>
</gene>
<feature type="transmembrane region" description="Helical" evidence="1">
    <location>
        <begin position="168"/>
        <end position="186"/>
    </location>
</feature>
<dbReference type="OrthoDB" id="885342at2"/>
<dbReference type="Pfam" id="PF06912">
    <property type="entry name" value="DUF1275"/>
    <property type="match status" value="1"/>
</dbReference>
<keyword evidence="1" id="KW-1133">Transmembrane helix</keyword>
<evidence type="ECO:0000313" key="3">
    <source>
        <dbReference type="Proteomes" id="UP000016567"/>
    </source>
</evidence>
<proteinExistence type="predicted"/>
<feature type="transmembrane region" description="Helical" evidence="1">
    <location>
        <begin position="84"/>
        <end position="106"/>
    </location>
</feature>
<dbReference type="InterPro" id="IPR010699">
    <property type="entry name" value="DUF1275"/>
</dbReference>
<protein>
    <recommendedName>
        <fullName evidence="4">DUF1275 domain-containing protein</fullName>
    </recommendedName>
</protein>
<reference evidence="2 3" key="1">
    <citation type="submission" date="2013-09" db="EMBL/GenBank/DDBJ databases">
        <title>Whole genome shotgun sequence of Vibrio azureus NBRC 104587.</title>
        <authorList>
            <person name="Isaki S."/>
            <person name="Hosoyama A."/>
            <person name="Numata M."/>
            <person name="Hashimoto M."/>
            <person name="Hosoyama Y."/>
            <person name="Tsuchikane K."/>
            <person name="Noguchi M."/>
            <person name="Hirakata S."/>
            <person name="Ichikawa N."/>
            <person name="Ohji S."/>
            <person name="Yamazoe A."/>
            <person name="Fujita N."/>
        </authorList>
    </citation>
    <scope>NUCLEOTIDE SEQUENCE [LARGE SCALE GENOMIC DNA]</scope>
    <source>
        <strain evidence="2 3">NBRC 104587</strain>
    </source>
</reference>
<feature type="transmembrane region" description="Helical" evidence="1">
    <location>
        <begin position="191"/>
        <end position="210"/>
    </location>
</feature>
<organism evidence="2 3">
    <name type="scientific">Vibrio azureus NBRC 104587</name>
    <dbReference type="NCBI Taxonomy" id="1219077"/>
    <lineage>
        <taxon>Bacteria</taxon>
        <taxon>Pseudomonadati</taxon>
        <taxon>Pseudomonadota</taxon>
        <taxon>Gammaproteobacteria</taxon>
        <taxon>Vibrionales</taxon>
        <taxon>Vibrionaceae</taxon>
        <taxon>Vibrio</taxon>
    </lineage>
</organism>
<evidence type="ECO:0000313" key="2">
    <source>
        <dbReference type="EMBL" id="GAD78028.1"/>
    </source>
</evidence>
<dbReference type="PANTHER" id="PTHR37314">
    <property type="entry name" value="SLR0142 PROTEIN"/>
    <property type="match status" value="1"/>
</dbReference>
<feature type="transmembrane region" description="Helical" evidence="1">
    <location>
        <begin position="57"/>
        <end position="77"/>
    </location>
</feature>
<dbReference type="STRING" id="1219077.VAZ01S_113_00030"/>
<sequence>MDKKRLLAFMPFFLLFIAGIVDVIGFLHLKNGLFVSFMSGNTTHVGILLNEPNDPRVWYYIGVICFFIFGALCGEMVALSATPYYRCIIMLLVVLLLSVTVLITYITPPIVTNLLLSFAMGIQNIALRITIKQATPLTFATGFLVNTGRSLALWMMGRREDSDLKHSFFLWVAIFLGGITGVKAMAMPLNFALMVPIFLSTFAVLMLYWTHELPDT</sequence>
<keyword evidence="1" id="KW-0472">Membrane</keyword>
<comment type="caution">
    <text evidence="2">The sequence shown here is derived from an EMBL/GenBank/DDBJ whole genome shotgun (WGS) entry which is preliminary data.</text>
</comment>
<evidence type="ECO:0000256" key="1">
    <source>
        <dbReference type="SAM" id="Phobius"/>
    </source>
</evidence>
<dbReference type="Proteomes" id="UP000016567">
    <property type="component" value="Unassembled WGS sequence"/>
</dbReference>
<dbReference type="RefSeq" id="WP_021711763.1">
    <property type="nucleotide sequence ID" value="NZ_BAOB01000136.1"/>
</dbReference>
<accession>U3CIF5</accession>
<keyword evidence="1" id="KW-0812">Transmembrane</keyword>
<dbReference type="EMBL" id="BATL01000113">
    <property type="protein sequence ID" value="GAD78028.1"/>
    <property type="molecule type" value="Genomic_DNA"/>
</dbReference>
<dbReference type="PANTHER" id="PTHR37314:SF4">
    <property type="entry name" value="UPF0700 TRANSMEMBRANE PROTEIN YOAK"/>
    <property type="match status" value="1"/>
</dbReference>
<dbReference type="eggNOG" id="COG3619">
    <property type="taxonomic scope" value="Bacteria"/>
</dbReference>
<name>U3CIF5_9VIBR</name>